<name>E9J7J7_SOLIN</name>
<dbReference type="InterPro" id="IPR021109">
    <property type="entry name" value="Peptidase_aspartic_dom_sf"/>
</dbReference>
<reference evidence="1" key="1">
    <citation type="journal article" date="2011" name="Proc. Natl. Acad. Sci. U.S.A.">
        <title>The genome of the fire ant Solenopsis invicta.</title>
        <authorList>
            <person name="Wurm Y."/>
            <person name="Wang J."/>
            <person name="Riba-Grognuz O."/>
            <person name="Corona M."/>
            <person name="Nygaard S."/>
            <person name="Hunt B.G."/>
            <person name="Ingram K.K."/>
            <person name="Falquet L."/>
            <person name="Nipitwattanaphon M."/>
            <person name="Gotzek D."/>
            <person name="Dijkstra M.B."/>
            <person name="Oettler J."/>
            <person name="Comtesse F."/>
            <person name="Shih C.J."/>
            <person name="Wu W.J."/>
            <person name="Yang C.C."/>
            <person name="Thomas J."/>
            <person name="Beaudoing E."/>
            <person name="Pradervand S."/>
            <person name="Flegel V."/>
            <person name="Cook E.D."/>
            <person name="Fabbretti R."/>
            <person name="Stockinger H."/>
            <person name="Long L."/>
            <person name="Farmerie W.G."/>
            <person name="Oakey J."/>
            <person name="Boomsma J.J."/>
            <person name="Pamilo P."/>
            <person name="Yi S.V."/>
            <person name="Heinze J."/>
            <person name="Goodisman M.A."/>
            <person name="Farinelli L."/>
            <person name="Harshman K."/>
            <person name="Hulo N."/>
            <person name="Cerutti L."/>
            <person name="Xenarios I."/>
            <person name="Shoemaker D."/>
            <person name="Keller L."/>
        </authorList>
    </citation>
    <scope>NUCLEOTIDE SEQUENCE [LARGE SCALE GENOMIC DNA]</scope>
</reference>
<organism>
    <name type="scientific">Solenopsis invicta</name>
    <name type="common">Red imported fire ant</name>
    <name type="synonym">Solenopsis wagneri</name>
    <dbReference type="NCBI Taxonomy" id="13686"/>
    <lineage>
        <taxon>Eukaryota</taxon>
        <taxon>Metazoa</taxon>
        <taxon>Ecdysozoa</taxon>
        <taxon>Arthropoda</taxon>
        <taxon>Hexapoda</taxon>
        <taxon>Insecta</taxon>
        <taxon>Pterygota</taxon>
        <taxon>Neoptera</taxon>
        <taxon>Endopterygota</taxon>
        <taxon>Hymenoptera</taxon>
        <taxon>Apocrita</taxon>
        <taxon>Aculeata</taxon>
        <taxon>Formicoidea</taxon>
        <taxon>Formicidae</taxon>
        <taxon>Myrmicinae</taxon>
        <taxon>Solenopsis</taxon>
    </lineage>
</organism>
<evidence type="ECO:0008006" key="2">
    <source>
        <dbReference type="Google" id="ProtNLM"/>
    </source>
</evidence>
<sequence>HLPGPSQAFFGAGIPVHDANYNGASVLSTVIPGNAVKLLASQIPNFSGSEEDNLEIWLRRVDHAAQVHGVHESVKAIAATSKLMKNAREWFEIDLGAVTTSRVQFREAITRRFRRRSLFGDNMQKVEARKWNYPKKTFQEYAIKKLTFMHPLQLQQKDYVNLIIRGVNNALICGTAAALNIQTVDQPLISDSVVGINSVNKKDCSLLALIDTGNPVSFIQESVYNILFEQSSKFKKPQIKNFRALNGFFIPVVGSVNLNICLSFMPNVSTHFAFHILNNSDWSTHLVLGRDFLEVNNLTLIYNPTNLKAKSNLRLIKEVTSADEIDEEDTLFGEIKTDFGLKINKQIQVIANSLEQRPQDKFELIHGLVYRKCPDNELRFYVPEAMVPNILRAYHNDNAHCGVKKIFQEIYNTY</sequence>
<protein>
    <recommendedName>
        <fullName evidence="2">Peptidase A2 domain-containing protein</fullName>
    </recommendedName>
</protein>
<proteinExistence type="predicted"/>
<dbReference type="Gene3D" id="1.10.340.70">
    <property type="match status" value="1"/>
</dbReference>
<accession>E9J7J7</accession>
<dbReference type="HOGENOM" id="CLU_664950_0_0_1"/>
<dbReference type="EMBL" id="GL768549">
    <property type="protein sequence ID" value="EFZ11205.1"/>
    <property type="molecule type" value="Genomic_DNA"/>
</dbReference>
<feature type="non-terminal residue" evidence="1">
    <location>
        <position position="1"/>
    </location>
</feature>
<evidence type="ECO:0000313" key="1">
    <source>
        <dbReference type="EMBL" id="EFZ11205.1"/>
    </source>
</evidence>
<feature type="non-terminal residue" evidence="1">
    <location>
        <position position="414"/>
    </location>
</feature>
<dbReference type="Gene3D" id="2.40.70.10">
    <property type="entry name" value="Acid Proteases"/>
    <property type="match status" value="1"/>
</dbReference>
<gene>
    <name evidence="1" type="ORF">SINV_05725</name>
</gene>
<dbReference type="AlphaFoldDB" id="E9J7J7"/>